<keyword evidence="3" id="KW-1185">Reference proteome</keyword>
<dbReference type="Proteomes" id="UP000230066">
    <property type="component" value="Unassembled WGS sequence"/>
</dbReference>
<evidence type="ECO:0000256" key="1">
    <source>
        <dbReference type="SAM" id="MobiDB-lite"/>
    </source>
</evidence>
<evidence type="ECO:0000313" key="3">
    <source>
        <dbReference type="Proteomes" id="UP000230066"/>
    </source>
</evidence>
<feature type="region of interest" description="Disordered" evidence="1">
    <location>
        <begin position="1"/>
        <end position="26"/>
    </location>
</feature>
<feature type="compositionally biased region" description="Basic and acidic residues" evidence="1">
    <location>
        <begin position="1"/>
        <end position="16"/>
    </location>
</feature>
<feature type="region of interest" description="Disordered" evidence="1">
    <location>
        <begin position="130"/>
        <end position="149"/>
    </location>
</feature>
<proteinExistence type="predicted"/>
<evidence type="ECO:0000313" key="2">
    <source>
        <dbReference type="EMBL" id="THD18613.1"/>
    </source>
</evidence>
<dbReference type="AlphaFoldDB" id="A0A2H1BUN5"/>
<name>A0A2H1BUN5_FASHE</name>
<sequence>MSIRSEAKEEFERKEAEDEPSASDLVVPGGLSAKDIMAEFTLSVLLHLDENDKNENSIRDQATFKRLRTALRLTENRYSVALRQITGMQRDLWRYREREKLNSRPELATEEGLKQELIRLQQDLEQRSEEIKNRKNHLSSNQESSRSADDRLRAFSKDISRALNIHLDSCALVCSAMKGNPAKQVTELAESPQIPLRLNNKESPDFSVASDVNTDDEEDRLLRCLAPAYSPSSEALGNVVDFQLSMASHPRYLLCCFSEKYTQVVK</sequence>
<dbReference type="EMBL" id="JXXN02009694">
    <property type="protein sequence ID" value="THD18613.1"/>
    <property type="molecule type" value="Genomic_DNA"/>
</dbReference>
<gene>
    <name evidence="2" type="ORF">D915_010787</name>
</gene>
<organism evidence="2 3">
    <name type="scientific">Fasciola hepatica</name>
    <name type="common">Liver fluke</name>
    <dbReference type="NCBI Taxonomy" id="6192"/>
    <lineage>
        <taxon>Eukaryota</taxon>
        <taxon>Metazoa</taxon>
        <taxon>Spiralia</taxon>
        <taxon>Lophotrochozoa</taxon>
        <taxon>Platyhelminthes</taxon>
        <taxon>Trematoda</taxon>
        <taxon>Digenea</taxon>
        <taxon>Plagiorchiida</taxon>
        <taxon>Echinostomata</taxon>
        <taxon>Echinostomatoidea</taxon>
        <taxon>Fasciolidae</taxon>
        <taxon>Fasciola</taxon>
    </lineage>
</organism>
<reference evidence="2" key="1">
    <citation type="submission" date="2019-03" db="EMBL/GenBank/DDBJ databases">
        <title>Improved annotation for the trematode Fasciola hepatica.</title>
        <authorList>
            <person name="Choi Y.-J."/>
            <person name="Martin J."/>
            <person name="Mitreva M."/>
        </authorList>
    </citation>
    <scope>NUCLEOTIDE SEQUENCE [LARGE SCALE GENOMIC DNA]</scope>
</reference>
<comment type="caution">
    <text evidence="2">The sequence shown here is derived from an EMBL/GenBank/DDBJ whole genome shotgun (WGS) entry which is preliminary data.</text>
</comment>
<accession>A0A2H1BUN5</accession>
<protein>
    <submittedName>
        <fullName evidence="2">Bicaudal D protein</fullName>
    </submittedName>
</protein>